<evidence type="ECO:0000313" key="1">
    <source>
        <dbReference type="EMBL" id="KAA3476863.1"/>
    </source>
</evidence>
<dbReference type="Proteomes" id="UP000325315">
    <property type="component" value="Unassembled WGS sequence"/>
</dbReference>
<organism evidence="1 2">
    <name type="scientific">Gossypium australe</name>
    <dbReference type="NCBI Taxonomy" id="47621"/>
    <lineage>
        <taxon>Eukaryota</taxon>
        <taxon>Viridiplantae</taxon>
        <taxon>Streptophyta</taxon>
        <taxon>Embryophyta</taxon>
        <taxon>Tracheophyta</taxon>
        <taxon>Spermatophyta</taxon>
        <taxon>Magnoliopsida</taxon>
        <taxon>eudicotyledons</taxon>
        <taxon>Gunneridae</taxon>
        <taxon>Pentapetalae</taxon>
        <taxon>rosids</taxon>
        <taxon>malvids</taxon>
        <taxon>Malvales</taxon>
        <taxon>Malvaceae</taxon>
        <taxon>Malvoideae</taxon>
        <taxon>Gossypium</taxon>
    </lineage>
</organism>
<accession>A0A5B6W6G7</accession>
<protein>
    <submittedName>
        <fullName evidence="1">Uncharacterized protein</fullName>
    </submittedName>
</protein>
<keyword evidence="2" id="KW-1185">Reference proteome</keyword>
<sequence length="68" mass="7645">MKVVYISNTSFIQTHAIEQRQGIGCLSHCYLRYPEGVMAFEYPGELPAMSAEFNVVKSYILVELNGSI</sequence>
<name>A0A5B6W6G7_9ROSI</name>
<dbReference type="EMBL" id="SMMG02000004">
    <property type="protein sequence ID" value="KAA3476863.1"/>
    <property type="molecule type" value="Genomic_DNA"/>
</dbReference>
<evidence type="ECO:0000313" key="2">
    <source>
        <dbReference type="Proteomes" id="UP000325315"/>
    </source>
</evidence>
<comment type="caution">
    <text evidence="1">The sequence shown here is derived from an EMBL/GenBank/DDBJ whole genome shotgun (WGS) entry which is preliminary data.</text>
</comment>
<dbReference type="AlphaFoldDB" id="A0A5B6W6G7"/>
<gene>
    <name evidence="1" type="ORF">EPI10_010797</name>
</gene>
<dbReference type="OrthoDB" id="10277321at2759"/>
<proteinExistence type="predicted"/>
<reference evidence="2" key="1">
    <citation type="journal article" date="2019" name="Plant Biotechnol. J.">
        <title>Genome sequencing of the Australian wild diploid species Gossypium australe highlights disease resistance and delayed gland morphogenesis.</title>
        <authorList>
            <person name="Cai Y."/>
            <person name="Cai X."/>
            <person name="Wang Q."/>
            <person name="Wang P."/>
            <person name="Zhang Y."/>
            <person name="Cai C."/>
            <person name="Xu Y."/>
            <person name="Wang K."/>
            <person name="Zhou Z."/>
            <person name="Wang C."/>
            <person name="Geng S."/>
            <person name="Li B."/>
            <person name="Dong Q."/>
            <person name="Hou Y."/>
            <person name="Wang H."/>
            <person name="Ai P."/>
            <person name="Liu Z."/>
            <person name="Yi F."/>
            <person name="Sun M."/>
            <person name="An G."/>
            <person name="Cheng J."/>
            <person name="Zhang Y."/>
            <person name="Shi Q."/>
            <person name="Xie Y."/>
            <person name="Shi X."/>
            <person name="Chang Y."/>
            <person name="Huang F."/>
            <person name="Chen Y."/>
            <person name="Hong S."/>
            <person name="Mi L."/>
            <person name="Sun Q."/>
            <person name="Zhang L."/>
            <person name="Zhou B."/>
            <person name="Peng R."/>
            <person name="Zhang X."/>
            <person name="Liu F."/>
        </authorList>
    </citation>
    <scope>NUCLEOTIDE SEQUENCE [LARGE SCALE GENOMIC DNA]</scope>
    <source>
        <strain evidence="2">cv. PA1801</strain>
    </source>
</reference>